<keyword evidence="11" id="KW-0275">Fatty acid biosynthesis</keyword>
<dbReference type="PROSITE" id="PS01188">
    <property type="entry name" value="ELO"/>
    <property type="match status" value="1"/>
</dbReference>
<keyword evidence="10 13" id="KW-0472">Membrane</keyword>
<feature type="transmembrane region" description="Helical" evidence="13">
    <location>
        <begin position="261"/>
        <end position="285"/>
    </location>
</feature>
<proteinExistence type="inferred from homology"/>
<dbReference type="GO" id="GO:0006633">
    <property type="term" value="P:fatty acid biosynthetic process"/>
    <property type="evidence" value="ECO:0007669"/>
    <property type="project" value="UniProtKB-KW"/>
</dbReference>
<feature type="transmembrane region" description="Helical" evidence="13">
    <location>
        <begin position="229"/>
        <end position="249"/>
    </location>
</feature>
<evidence type="ECO:0000313" key="15">
    <source>
        <dbReference type="Proteomes" id="UP000288805"/>
    </source>
</evidence>
<evidence type="ECO:0000256" key="11">
    <source>
        <dbReference type="ARBA" id="ARBA00023160"/>
    </source>
</evidence>
<dbReference type="Pfam" id="PF01151">
    <property type="entry name" value="ELO"/>
    <property type="match status" value="1"/>
</dbReference>
<protein>
    <recommendedName>
        <fullName evidence="3">very-long-chain 3-oxoacyl-CoA synthase</fullName>
        <ecNumber evidence="3">2.3.1.199</ecNumber>
    </recommendedName>
</protein>
<dbReference type="GO" id="GO:0016020">
    <property type="term" value="C:membrane"/>
    <property type="evidence" value="ECO:0007669"/>
    <property type="project" value="UniProtKB-SubCell"/>
</dbReference>
<evidence type="ECO:0000256" key="9">
    <source>
        <dbReference type="ARBA" id="ARBA00023098"/>
    </source>
</evidence>
<feature type="transmembrane region" description="Helical" evidence="13">
    <location>
        <begin position="171"/>
        <end position="190"/>
    </location>
</feature>
<feature type="transmembrane region" description="Helical" evidence="13">
    <location>
        <begin position="142"/>
        <end position="164"/>
    </location>
</feature>
<comment type="similarity">
    <text evidence="2">Belongs to the ELO family.</text>
</comment>
<reference evidence="14 15" key="1">
    <citation type="journal article" date="2018" name="PLoS Genet.">
        <title>Population sequencing reveals clonal diversity and ancestral inbreeding in the grapevine cultivar Chardonnay.</title>
        <authorList>
            <person name="Roach M.J."/>
            <person name="Johnson D.L."/>
            <person name="Bohlmann J."/>
            <person name="van Vuuren H.J."/>
            <person name="Jones S.J."/>
            <person name="Pretorius I.S."/>
            <person name="Schmidt S.A."/>
            <person name="Borneman A.R."/>
        </authorList>
    </citation>
    <scope>NUCLEOTIDE SEQUENCE [LARGE SCALE GENOMIC DNA]</scope>
    <source>
        <strain evidence="15">cv. Chardonnay</strain>
        <tissue evidence="14">Leaf</tissue>
    </source>
</reference>
<feature type="transmembrane region" description="Helical" evidence="13">
    <location>
        <begin position="196"/>
        <end position="217"/>
    </location>
</feature>
<feature type="transmembrane region" description="Helical" evidence="13">
    <location>
        <begin position="101"/>
        <end position="122"/>
    </location>
</feature>
<evidence type="ECO:0000256" key="4">
    <source>
        <dbReference type="ARBA" id="ARBA00022516"/>
    </source>
</evidence>
<feature type="transmembrane region" description="Helical" evidence="13">
    <location>
        <begin position="297"/>
        <end position="317"/>
    </location>
</feature>
<comment type="subcellular location">
    <subcellularLocation>
        <location evidence="1">Membrane</location>
        <topology evidence="1">Multi-pass membrane protein</topology>
    </subcellularLocation>
</comment>
<evidence type="ECO:0000256" key="2">
    <source>
        <dbReference type="ARBA" id="ARBA00007263"/>
    </source>
</evidence>
<comment type="catalytic activity">
    <reaction evidence="12">
        <text>a very-long-chain acyl-CoA + malonyl-CoA + H(+) = a very-long-chain 3-oxoacyl-CoA + CO2 + CoA</text>
        <dbReference type="Rhea" id="RHEA:32727"/>
        <dbReference type="ChEBI" id="CHEBI:15378"/>
        <dbReference type="ChEBI" id="CHEBI:16526"/>
        <dbReference type="ChEBI" id="CHEBI:57287"/>
        <dbReference type="ChEBI" id="CHEBI:57384"/>
        <dbReference type="ChEBI" id="CHEBI:90725"/>
        <dbReference type="ChEBI" id="CHEBI:90736"/>
        <dbReference type="EC" id="2.3.1.199"/>
    </reaction>
</comment>
<keyword evidence="9" id="KW-0443">Lipid metabolism</keyword>
<evidence type="ECO:0000313" key="14">
    <source>
        <dbReference type="EMBL" id="RVW79815.1"/>
    </source>
</evidence>
<dbReference type="PANTHER" id="PTHR11157:SF134">
    <property type="entry name" value="ELONGATION OF FATTY ACIDS PROTEIN 1-RELATED"/>
    <property type="match status" value="1"/>
</dbReference>
<dbReference type="AlphaFoldDB" id="A0A438H5Q3"/>
<evidence type="ECO:0000256" key="12">
    <source>
        <dbReference type="ARBA" id="ARBA00047375"/>
    </source>
</evidence>
<dbReference type="PANTHER" id="PTHR11157">
    <property type="entry name" value="FATTY ACID ACYL TRANSFERASE-RELATED"/>
    <property type="match status" value="1"/>
</dbReference>
<gene>
    <name evidence="14" type="primary">HOS3_4</name>
    <name evidence="14" type="ORF">CK203_047625</name>
</gene>
<keyword evidence="4" id="KW-0444">Lipid biosynthesis</keyword>
<keyword evidence="5" id="KW-0808">Transferase</keyword>
<evidence type="ECO:0000256" key="5">
    <source>
        <dbReference type="ARBA" id="ARBA00022679"/>
    </source>
</evidence>
<keyword evidence="6 13" id="KW-0812">Transmembrane</keyword>
<evidence type="ECO:0000256" key="7">
    <source>
        <dbReference type="ARBA" id="ARBA00022832"/>
    </source>
</evidence>
<dbReference type="Proteomes" id="UP000288805">
    <property type="component" value="Unassembled WGS sequence"/>
</dbReference>
<dbReference type="InterPro" id="IPR002076">
    <property type="entry name" value="ELO_fam"/>
</dbReference>
<accession>A0A438H5Q3</accession>
<dbReference type="GO" id="GO:0009922">
    <property type="term" value="F:fatty acid elongase activity"/>
    <property type="evidence" value="ECO:0007669"/>
    <property type="project" value="UniProtKB-EC"/>
</dbReference>
<keyword evidence="8 13" id="KW-1133">Transmembrane helix</keyword>
<sequence length="325" mass="36459">MKLIPSTLLSISRLLPLKPHPSTTTPLPHGGARSHAMDSLHHYLVDHPTLANFEWKQGHTWGASTQFLTLTIFCYLTLTYLLSHSQIPTLLLRPISAAHNLLLLLLSLAMVVGCSLSAASQTPDTRWIFCFPPDTPPSGPTFFWAYVFYLSKIVEFIDTFLIILSGSIKRLSFLHVYHHTVVLIMCYIWLHTSQSLMPVALVTNASVHVLMYTYYLSCTLGWRPRWKRVVTDVQIVQFMFSFAVSGLMLYYHFSGIGCSGIWGWCFNAVFNASLLGLFLTFISGTMPGGRRRRKLKGLDFVVFVGICLLSGHQTVVIGQEKAKGS</sequence>
<comment type="caution">
    <text evidence="14">The sequence shown here is derived from an EMBL/GenBank/DDBJ whole genome shotgun (WGS) entry which is preliminary data.</text>
</comment>
<feature type="transmembrane region" description="Helical" evidence="13">
    <location>
        <begin position="61"/>
        <end position="81"/>
    </location>
</feature>
<dbReference type="EMBL" id="QGNW01000274">
    <property type="protein sequence ID" value="RVW79815.1"/>
    <property type="molecule type" value="Genomic_DNA"/>
</dbReference>
<evidence type="ECO:0000256" key="6">
    <source>
        <dbReference type="ARBA" id="ARBA00022692"/>
    </source>
</evidence>
<dbReference type="InterPro" id="IPR030457">
    <property type="entry name" value="ELO_CS"/>
</dbReference>
<keyword evidence="7" id="KW-0276">Fatty acid metabolism</keyword>
<evidence type="ECO:0000256" key="13">
    <source>
        <dbReference type="SAM" id="Phobius"/>
    </source>
</evidence>
<evidence type="ECO:0000256" key="1">
    <source>
        <dbReference type="ARBA" id="ARBA00004141"/>
    </source>
</evidence>
<organism evidence="14 15">
    <name type="scientific">Vitis vinifera</name>
    <name type="common">Grape</name>
    <dbReference type="NCBI Taxonomy" id="29760"/>
    <lineage>
        <taxon>Eukaryota</taxon>
        <taxon>Viridiplantae</taxon>
        <taxon>Streptophyta</taxon>
        <taxon>Embryophyta</taxon>
        <taxon>Tracheophyta</taxon>
        <taxon>Spermatophyta</taxon>
        <taxon>Magnoliopsida</taxon>
        <taxon>eudicotyledons</taxon>
        <taxon>Gunneridae</taxon>
        <taxon>Pentapetalae</taxon>
        <taxon>rosids</taxon>
        <taxon>Vitales</taxon>
        <taxon>Vitaceae</taxon>
        <taxon>Viteae</taxon>
        <taxon>Vitis</taxon>
    </lineage>
</organism>
<name>A0A438H5Q3_VITVI</name>
<evidence type="ECO:0000256" key="10">
    <source>
        <dbReference type="ARBA" id="ARBA00023136"/>
    </source>
</evidence>
<evidence type="ECO:0000256" key="3">
    <source>
        <dbReference type="ARBA" id="ARBA00012307"/>
    </source>
</evidence>
<evidence type="ECO:0000256" key="8">
    <source>
        <dbReference type="ARBA" id="ARBA00022989"/>
    </source>
</evidence>
<dbReference type="EC" id="2.3.1.199" evidence="3"/>